<dbReference type="SUPFAM" id="SSF46689">
    <property type="entry name" value="Homeodomain-like"/>
    <property type="match status" value="1"/>
</dbReference>
<keyword evidence="1" id="KW-0805">Transcription regulation</keyword>
<keyword evidence="2 4" id="KW-0238">DNA-binding</keyword>
<organism evidence="6 7">
    <name type="scientific">Pseudolysinimonas kribbensis</name>
    <dbReference type="NCBI Taxonomy" id="433641"/>
    <lineage>
        <taxon>Bacteria</taxon>
        <taxon>Bacillati</taxon>
        <taxon>Actinomycetota</taxon>
        <taxon>Actinomycetes</taxon>
        <taxon>Micrococcales</taxon>
        <taxon>Microbacteriaceae</taxon>
        <taxon>Pseudolysinimonas</taxon>
    </lineage>
</organism>
<dbReference type="PANTHER" id="PTHR30055">
    <property type="entry name" value="HTH-TYPE TRANSCRIPTIONAL REGULATOR RUTR"/>
    <property type="match status" value="1"/>
</dbReference>
<dbReference type="EMBL" id="BSVB01000001">
    <property type="protein sequence ID" value="GMA96251.1"/>
    <property type="molecule type" value="Genomic_DNA"/>
</dbReference>
<accession>A0ABQ6K6I5</accession>
<comment type="caution">
    <text evidence="6">The sequence shown here is derived from an EMBL/GenBank/DDBJ whole genome shotgun (WGS) entry which is preliminary data.</text>
</comment>
<proteinExistence type="predicted"/>
<sequence length="214" mass="23638">MLTHYGSPVTLPTGFVVARERARPLAPEERRAAILDAVIPLLKEQGRTVSTRQMAEAAGIAEGTLFRAFGDKESLIAAAIERYFDPEPFRNRLRGIDPDDPTEDKVRQFVSTFLERFQGVVGFMSAMAIEPPQPPNGEDVRNSAWYGLIDQIFRPGELAVSKETFAFFVRLVAFGNAIPAFTGPHAFTTDELSDLILRGVLPVPPRTNPPRTKG</sequence>
<evidence type="ECO:0000256" key="4">
    <source>
        <dbReference type="PROSITE-ProRule" id="PRU00335"/>
    </source>
</evidence>
<dbReference type="InterPro" id="IPR050109">
    <property type="entry name" value="HTH-type_TetR-like_transc_reg"/>
</dbReference>
<evidence type="ECO:0000313" key="7">
    <source>
        <dbReference type="Proteomes" id="UP001157034"/>
    </source>
</evidence>
<protein>
    <submittedName>
        <fullName evidence="6">TetR family transcriptional regulator</fullName>
    </submittedName>
</protein>
<evidence type="ECO:0000313" key="6">
    <source>
        <dbReference type="EMBL" id="GMA96251.1"/>
    </source>
</evidence>
<evidence type="ECO:0000259" key="5">
    <source>
        <dbReference type="PROSITE" id="PS50977"/>
    </source>
</evidence>
<name>A0ABQ6K6I5_9MICO</name>
<dbReference type="PROSITE" id="PS50977">
    <property type="entry name" value="HTH_TETR_2"/>
    <property type="match status" value="1"/>
</dbReference>
<keyword evidence="7" id="KW-1185">Reference proteome</keyword>
<gene>
    <name evidence="6" type="ORF">GCM10025881_30750</name>
</gene>
<keyword evidence="3" id="KW-0804">Transcription</keyword>
<dbReference type="Gene3D" id="1.10.357.10">
    <property type="entry name" value="Tetracycline Repressor, domain 2"/>
    <property type="match status" value="1"/>
</dbReference>
<dbReference type="Proteomes" id="UP001157034">
    <property type="component" value="Unassembled WGS sequence"/>
</dbReference>
<feature type="domain" description="HTH tetR-type" evidence="5">
    <location>
        <begin position="28"/>
        <end position="87"/>
    </location>
</feature>
<evidence type="ECO:0000256" key="1">
    <source>
        <dbReference type="ARBA" id="ARBA00023015"/>
    </source>
</evidence>
<dbReference type="PANTHER" id="PTHR30055:SF234">
    <property type="entry name" value="HTH-TYPE TRANSCRIPTIONAL REGULATOR BETI"/>
    <property type="match status" value="1"/>
</dbReference>
<dbReference type="InterPro" id="IPR001647">
    <property type="entry name" value="HTH_TetR"/>
</dbReference>
<dbReference type="PRINTS" id="PR00455">
    <property type="entry name" value="HTHTETR"/>
</dbReference>
<evidence type="ECO:0000256" key="2">
    <source>
        <dbReference type="ARBA" id="ARBA00023125"/>
    </source>
</evidence>
<dbReference type="Pfam" id="PF00440">
    <property type="entry name" value="TetR_N"/>
    <property type="match status" value="1"/>
</dbReference>
<reference evidence="7" key="1">
    <citation type="journal article" date="2019" name="Int. J. Syst. Evol. Microbiol.">
        <title>The Global Catalogue of Microorganisms (GCM) 10K type strain sequencing project: providing services to taxonomists for standard genome sequencing and annotation.</title>
        <authorList>
            <consortium name="The Broad Institute Genomics Platform"/>
            <consortium name="The Broad Institute Genome Sequencing Center for Infectious Disease"/>
            <person name="Wu L."/>
            <person name="Ma J."/>
        </authorList>
    </citation>
    <scope>NUCLEOTIDE SEQUENCE [LARGE SCALE GENOMIC DNA]</scope>
    <source>
        <strain evidence="7">NBRC 108894</strain>
    </source>
</reference>
<feature type="DNA-binding region" description="H-T-H motif" evidence="4">
    <location>
        <begin position="50"/>
        <end position="69"/>
    </location>
</feature>
<dbReference type="InterPro" id="IPR009057">
    <property type="entry name" value="Homeodomain-like_sf"/>
</dbReference>
<evidence type="ECO:0000256" key="3">
    <source>
        <dbReference type="ARBA" id="ARBA00023163"/>
    </source>
</evidence>